<proteinExistence type="predicted"/>
<organism evidence="3 4">
    <name type="scientific">Symbiodinium natans</name>
    <dbReference type="NCBI Taxonomy" id="878477"/>
    <lineage>
        <taxon>Eukaryota</taxon>
        <taxon>Sar</taxon>
        <taxon>Alveolata</taxon>
        <taxon>Dinophyceae</taxon>
        <taxon>Suessiales</taxon>
        <taxon>Symbiodiniaceae</taxon>
        <taxon>Symbiodinium</taxon>
    </lineage>
</organism>
<feature type="region of interest" description="Disordered" evidence="1">
    <location>
        <begin position="1972"/>
        <end position="2009"/>
    </location>
</feature>
<protein>
    <recommendedName>
        <fullName evidence="2">Reverse transcriptase domain-containing protein</fullName>
    </recommendedName>
</protein>
<dbReference type="Gene3D" id="3.60.10.10">
    <property type="entry name" value="Endonuclease/exonuclease/phosphatase"/>
    <property type="match status" value="1"/>
</dbReference>
<dbReference type="InterPro" id="IPR036691">
    <property type="entry name" value="Endo/exonu/phosph_ase_sf"/>
</dbReference>
<reference evidence="3" key="1">
    <citation type="submission" date="2021-02" db="EMBL/GenBank/DDBJ databases">
        <authorList>
            <person name="Dougan E. K."/>
            <person name="Rhodes N."/>
            <person name="Thang M."/>
            <person name="Chan C."/>
        </authorList>
    </citation>
    <scope>NUCLEOTIDE SEQUENCE</scope>
</reference>
<dbReference type="InterPro" id="IPR000477">
    <property type="entry name" value="RT_dom"/>
</dbReference>
<dbReference type="PROSITE" id="PS50878">
    <property type="entry name" value="RT_POL"/>
    <property type="match status" value="1"/>
</dbReference>
<keyword evidence="4" id="KW-1185">Reference proteome</keyword>
<accession>A0A812PSL9</accession>
<name>A0A812PSL9_9DINO</name>
<evidence type="ECO:0000313" key="4">
    <source>
        <dbReference type="Proteomes" id="UP000604046"/>
    </source>
</evidence>
<sequence>MSSYYGGSGSRRGDEWTWTSWTHSTSWHSGGWNGSPQAGMAHSNKDGWWWASGPQGWNGQSQSWYQQRPKEVKAKAEDSDTACCSSGPGIEAEKGPVPVRAAQIQMTKETVASVNGESRQNDLENQEAAMTYFETRRCGTVRETVSELLQDLADAIAIGRVPRMKDVCFLDRQQFTSTWRAVLLGAYLSPVLDHEEKRTEAFCHKNVEQQQSPHIRRDKDPCREADVLWGSLWVGERLRTGDIMRENIALSAQLFELSINYAGCSRDLSADHWLQLGCDIRFGQPAILYAWLQETDQDGLATVYRERASQLLEWHGTHVPEDGAALCSSWEDVELSMGHQLQPEENYETFRSELEAIINAVDVEDGLVACYEAIRRADVSVESLSTPGGWDAIRIVRYGDWNEAFCGFDGKLSCPYAGPPDSTLLDGCRWRACLVVNTNYYKLFPGSAGILHECSAHLKLGNIWQQFKFMSAWLCCTERSPLLKEAALRQCTTIDSSLGRHRSRASSVRPTESARNRLMPSRVAQANSAGISVGPAQSLWIEGKSMVIDDTYPHADPCLAFYPKAQFGYYVNWPTDHLGISATLRVYTFGVLDIERGAVDPHREPLLADELGYIPRGRAGDFVCDSEKGGAKATEGFDHPARDCAISESVLWATTPRVRSMTSLAGGTSEHASPTKRKAAGEVVDVEEGEKLSLEAIKATFAAELRGHQEVMKDHQDVMKEDIHKAVGGVKKEMAERISLVESEVTQQLQTTLLLLKQLTDKQEVQSGKMAALVAGQKTLEETVESNRRTLEERIEKLEAGGGGLRPSTYSTATTEGDGIGGRRTPALVVGGWNDDTPANEVIEKATEVLRQLQVDLDYQDIFVPGIRRGFALIPLKGPREGEGGEEHRRRVQTAITQVRNAKLQTGHYRQDTGQPRYMYLTISQPPERRMRAKLAAKVKRCILELGGRHEHLEVEFATGTVWYRGTRVSSAVSPANEGADKVGPGWANVKEIAKVLKIDFDKADHQWRPAVKRWQTKPELQALTWNVGGAGATKILDILQITCRGGGIHANLGLVDVVTLQEVICEPGTHAESSKDWTLVMGKQASEWRGEGVAYKREKYNHMHVENKEGALALVLVGGEMGGGEGQPSPSASQHSAVGVVSVHLPHHANAARTDQLLSQWETSLAMGQDKVIMGGDLNETFLDFEQGVAAETGRGETVLQWLDDRHLRLPLQQMEKPTYHPYNKAMKSRRLDYIAVKHLRTGEGLVLEGTRDVVQSDHDAVAVHVHHTIPAKTKLEATWGPRILRNDDEVQAGLQQARRGDPHRVIAEVSKAITLPAPQGGEPWQESADLKCLRAQARRAPPEERRACWKKVWGTYKQERRAWMKRKVEAAARMNWGELRALGKQAQNKQWEHHLTSQEGWEQRLKKHFEGTFATRPREQVNKAFDDLRHALRGLCKRTPWSPFDEGELLAAMTTWGRRKATGVDEVSLEALGALQQDDTWRGRLLYLFNDVLYTGKLYGDMGVGITILLPKVTVPEEWGQTRPITLSSATLKWFSQLLLGRCSHHFNPLTDAQWAWKGKQAEELIMVLRKVMRVGVEWQLPTWIAKLDVKKAFDSVFQENMGAMVAYWVGERGGRPWEAHAWMALLQADAVRVSAGGQIILVEQTTGVRQGGPDSPVLFAAIMGRNLQRAQLPQQDASGPGPLCPYHEGAFMDDTYVWDHDAARFQQRLSSVEKALEKDGLQIHPRKTVILTNAQQPGKFRIGGEWVTPQNDQGSFHILGSPVAFKHQVALLVAEMQTRARKAFHAHAKELMADAPLGPRLQLFLIYVRPAALWGCSAWPPHDTLLKGANACQLHYVRKIMRLGRKAGESWVDWNQRSLRGARVKLHQLHIERWSTHALQRIWGLWGHVARQDSRTKSMMLWRGQQWWKKEQSNPRGMRHPARFNPHAEVERSIAAVGGDDWAEKAGDREWWQTAGKLFVSKHDPEWCSGKQPSLGNLAPNKAAATSKTPRSRQASRARAITNEAS</sequence>
<feature type="region of interest" description="Disordered" evidence="1">
    <location>
        <begin position="76"/>
        <end position="95"/>
    </location>
</feature>
<feature type="domain" description="Reverse transcriptase" evidence="2">
    <location>
        <begin position="1523"/>
        <end position="1766"/>
    </location>
</feature>
<feature type="region of interest" description="Disordered" evidence="1">
    <location>
        <begin position="801"/>
        <end position="823"/>
    </location>
</feature>
<evidence type="ECO:0000313" key="3">
    <source>
        <dbReference type="EMBL" id="CAE7363544.1"/>
    </source>
</evidence>
<dbReference type="PANTHER" id="PTHR47027">
    <property type="entry name" value="REVERSE TRANSCRIPTASE DOMAIN-CONTAINING PROTEIN"/>
    <property type="match status" value="1"/>
</dbReference>
<gene>
    <name evidence="3" type="ORF">SNAT2548_LOCUS19648</name>
</gene>
<dbReference type="SUPFAM" id="SSF56219">
    <property type="entry name" value="DNase I-like"/>
    <property type="match status" value="1"/>
</dbReference>
<evidence type="ECO:0000256" key="1">
    <source>
        <dbReference type="SAM" id="MobiDB-lite"/>
    </source>
</evidence>
<dbReference type="Pfam" id="PF00078">
    <property type="entry name" value="RVT_1"/>
    <property type="match status" value="1"/>
</dbReference>
<evidence type="ECO:0000259" key="2">
    <source>
        <dbReference type="PROSITE" id="PS50878"/>
    </source>
</evidence>
<dbReference type="EMBL" id="CAJNDS010002186">
    <property type="protein sequence ID" value="CAE7363544.1"/>
    <property type="molecule type" value="Genomic_DNA"/>
</dbReference>
<dbReference type="Proteomes" id="UP000604046">
    <property type="component" value="Unassembled WGS sequence"/>
</dbReference>
<dbReference type="PANTHER" id="PTHR47027:SF20">
    <property type="entry name" value="REVERSE TRANSCRIPTASE-LIKE PROTEIN WITH RNA-DIRECTED DNA POLYMERASE DOMAIN"/>
    <property type="match status" value="1"/>
</dbReference>
<comment type="caution">
    <text evidence="3">The sequence shown here is derived from an EMBL/GenBank/DDBJ whole genome shotgun (WGS) entry which is preliminary data.</text>
</comment>
<dbReference type="OrthoDB" id="8193815at2759"/>